<organism evidence="5 6">
    <name type="scientific">Nitrincola tapanii</name>
    <dbReference type="NCBI Taxonomy" id="1708751"/>
    <lineage>
        <taxon>Bacteria</taxon>
        <taxon>Pseudomonadati</taxon>
        <taxon>Pseudomonadota</taxon>
        <taxon>Gammaproteobacteria</taxon>
        <taxon>Oceanospirillales</taxon>
        <taxon>Oceanospirillaceae</taxon>
        <taxon>Nitrincola</taxon>
    </lineage>
</organism>
<dbReference type="GO" id="GO:0006281">
    <property type="term" value="P:DNA repair"/>
    <property type="evidence" value="ECO:0007669"/>
    <property type="project" value="TreeGrafter"/>
</dbReference>
<dbReference type="Gene3D" id="1.10.150.240">
    <property type="entry name" value="Putative phosphatase, domain 2"/>
    <property type="match status" value="1"/>
</dbReference>
<accession>A0A5A9W1B4</accession>
<dbReference type="InterPro" id="IPR050155">
    <property type="entry name" value="HAD-like_hydrolase_sf"/>
</dbReference>
<keyword evidence="6" id="KW-1185">Reference proteome</keyword>
<dbReference type="EMBL" id="SMRS01000008">
    <property type="protein sequence ID" value="KAA0873895.1"/>
    <property type="molecule type" value="Genomic_DNA"/>
</dbReference>
<dbReference type="PANTHER" id="PTHR43434">
    <property type="entry name" value="PHOSPHOGLYCOLATE PHOSPHATASE"/>
    <property type="match status" value="1"/>
</dbReference>
<keyword evidence="3" id="KW-0460">Magnesium</keyword>
<dbReference type="AlphaFoldDB" id="A0A5A9W1B4"/>
<sequence length="234" mass="25875">MSKLDAVFFDLDGTFIDSAPDFHRLVNQLRAQEGMQPIAYAALRPSVSHGGAAVIRSAFPELSLSRQEQLLSWMLDEYAANPVVDSQLFPGIQALLNWLEAHEITWGIVTNKPARYSQPILEALKLTQRCHTLICPEDVSRTKPDPEGLFLACQQTRSRCEHSLYVGDHERDIVAGRSAGMRTIAAGYGYLELGEDPLSWCSDFAVDCSQQLLPLLDSLTSIGLSFSGENIHKA</sequence>
<dbReference type="PANTHER" id="PTHR43434:SF23">
    <property type="entry name" value="PHOSPHOGLYCOLATE PHOSPHATASE"/>
    <property type="match status" value="1"/>
</dbReference>
<evidence type="ECO:0000256" key="3">
    <source>
        <dbReference type="ARBA" id="ARBA00022842"/>
    </source>
</evidence>
<dbReference type="GO" id="GO:0005829">
    <property type="term" value="C:cytosol"/>
    <property type="evidence" value="ECO:0007669"/>
    <property type="project" value="TreeGrafter"/>
</dbReference>
<gene>
    <name evidence="5" type="ORF">E1H14_11095</name>
</gene>
<keyword evidence="4" id="KW-0119">Carbohydrate metabolism</keyword>
<dbReference type="RefSeq" id="WP_149391548.1">
    <property type="nucleotide sequence ID" value="NZ_SMRS01000008.1"/>
</dbReference>
<keyword evidence="2 5" id="KW-0378">Hydrolase</keyword>
<comment type="caution">
    <text evidence="5">The sequence shown here is derived from an EMBL/GenBank/DDBJ whole genome shotgun (WGS) entry which is preliminary data.</text>
</comment>
<evidence type="ECO:0000313" key="5">
    <source>
        <dbReference type="EMBL" id="KAA0873895.1"/>
    </source>
</evidence>
<proteinExistence type="predicted"/>
<dbReference type="Gene3D" id="3.40.50.1000">
    <property type="entry name" value="HAD superfamily/HAD-like"/>
    <property type="match status" value="1"/>
</dbReference>
<dbReference type="InterPro" id="IPR036412">
    <property type="entry name" value="HAD-like_sf"/>
</dbReference>
<protein>
    <submittedName>
        <fullName evidence="5">HAD family hydrolase</fullName>
    </submittedName>
</protein>
<dbReference type="InterPro" id="IPR023198">
    <property type="entry name" value="PGP-like_dom2"/>
</dbReference>
<dbReference type="FunFam" id="3.40.50.1000:FF:000022">
    <property type="entry name" value="Phosphoglycolate phosphatase"/>
    <property type="match status" value="1"/>
</dbReference>
<evidence type="ECO:0000256" key="2">
    <source>
        <dbReference type="ARBA" id="ARBA00022801"/>
    </source>
</evidence>
<dbReference type="Proteomes" id="UP000325302">
    <property type="component" value="Unassembled WGS sequence"/>
</dbReference>
<keyword evidence="1" id="KW-0479">Metal-binding</keyword>
<dbReference type="SUPFAM" id="SSF56784">
    <property type="entry name" value="HAD-like"/>
    <property type="match status" value="1"/>
</dbReference>
<dbReference type="OrthoDB" id="9776368at2"/>
<dbReference type="InterPro" id="IPR023214">
    <property type="entry name" value="HAD_sf"/>
</dbReference>
<name>A0A5A9W1B4_9GAMM</name>
<dbReference type="SFLD" id="SFLDS00003">
    <property type="entry name" value="Haloacid_Dehalogenase"/>
    <property type="match status" value="1"/>
</dbReference>
<dbReference type="GO" id="GO:0046872">
    <property type="term" value="F:metal ion binding"/>
    <property type="evidence" value="ECO:0007669"/>
    <property type="project" value="UniProtKB-KW"/>
</dbReference>
<dbReference type="GO" id="GO:0008967">
    <property type="term" value="F:phosphoglycolate phosphatase activity"/>
    <property type="evidence" value="ECO:0007669"/>
    <property type="project" value="TreeGrafter"/>
</dbReference>
<reference evidence="5 6" key="1">
    <citation type="submission" date="2019-03" db="EMBL/GenBank/DDBJ databases">
        <title>Nitrincola sp. nov. isolated from an Indian soda lake.</title>
        <authorList>
            <person name="Joshi A."/>
            <person name="Thite S.V."/>
            <person name="Joseph N."/>
            <person name="Dhotre D."/>
            <person name="Moorthy M."/>
            <person name="Shouche Y.S."/>
        </authorList>
    </citation>
    <scope>NUCLEOTIDE SEQUENCE [LARGE SCALE GENOMIC DNA]</scope>
    <source>
        <strain evidence="5 6">MEB193</strain>
    </source>
</reference>
<evidence type="ECO:0000256" key="1">
    <source>
        <dbReference type="ARBA" id="ARBA00022723"/>
    </source>
</evidence>
<dbReference type="SFLD" id="SFLDG01129">
    <property type="entry name" value="C1.5:_HAD__Beta-PGM__Phosphata"/>
    <property type="match status" value="1"/>
</dbReference>
<dbReference type="NCBIfam" id="TIGR01549">
    <property type="entry name" value="HAD-SF-IA-v1"/>
    <property type="match status" value="1"/>
</dbReference>
<evidence type="ECO:0000313" key="6">
    <source>
        <dbReference type="Proteomes" id="UP000325302"/>
    </source>
</evidence>
<evidence type="ECO:0000256" key="4">
    <source>
        <dbReference type="ARBA" id="ARBA00023277"/>
    </source>
</evidence>
<dbReference type="InterPro" id="IPR006439">
    <property type="entry name" value="HAD-SF_hydro_IA"/>
</dbReference>
<dbReference type="Pfam" id="PF13419">
    <property type="entry name" value="HAD_2"/>
    <property type="match status" value="1"/>
</dbReference>
<dbReference type="InterPro" id="IPR041492">
    <property type="entry name" value="HAD_2"/>
</dbReference>